<reference evidence="8" key="1">
    <citation type="journal article" date="2023" name="Commun. Biol.">
        <title>Genome analysis of Parmales, the sister group of diatoms, reveals the evolutionary specialization of diatoms from phago-mixotrophs to photoautotrophs.</title>
        <authorList>
            <person name="Ban H."/>
            <person name="Sato S."/>
            <person name="Yoshikawa S."/>
            <person name="Yamada K."/>
            <person name="Nakamura Y."/>
            <person name="Ichinomiya M."/>
            <person name="Sato N."/>
            <person name="Blanc-Mathieu R."/>
            <person name="Endo H."/>
            <person name="Kuwata A."/>
            <person name="Ogata H."/>
        </authorList>
    </citation>
    <scope>NUCLEOTIDE SEQUENCE [LARGE SCALE GENOMIC DNA]</scope>
    <source>
        <strain evidence="8">NIES 3700</strain>
    </source>
</reference>
<evidence type="ECO:0000259" key="6">
    <source>
        <dbReference type="PROSITE" id="PS51294"/>
    </source>
</evidence>
<sequence length="105" mass="11277">GSLPGGVVPPRVGGGVGGFGGGRVGDWGSGFDRELDIIPPKASRSSIAAGKRQKPSFWTKEEDNLLRQAVAKCKESNWKDIAAMVGTRNHMQCLQRWMKVLTPGE</sequence>
<keyword evidence="2" id="KW-0238">DNA-binding</keyword>
<dbReference type="InterPro" id="IPR017930">
    <property type="entry name" value="Myb_dom"/>
</dbReference>
<evidence type="ECO:0000259" key="5">
    <source>
        <dbReference type="PROSITE" id="PS50090"/>
    </source>
</evidence>
<dbReference type="CDD" id="cd00167">
    <property type="entry name" value="SANT"/>
    <property type="match status" value="1"/>
</dbReference>
<dbReference type="PROSITE" id="PS51294">
    <property type="entry name" value="HTH_MYB"/>
    <property type="match status" value="1"/>
</dbReference>
<evidence type="ECO:0000256" key="4">
    <source>
        <dbReference type="ARBA" id="ARBA00023242"/>
    </source>
</evidence>
<dbReference type="Pfam" id="PF00249">
    <property type="entry name" value="Myb_DNA-binding"/>
    <property type="match status" value="1"/>
</dbReference>
<keyword evidence="8" id="KW-1185">Reference proteome</keyword>
<dbReference type="GO" id="GO:0042796">
    <property type="term" value="P:snRNA transcription by RNA polymerase III"/>
    <property type="evidence" value="ECO:0007669"/>
    <property type="project" value="TreeGrafter"/>
</dbReference>
<evidence type="ECO:0000256" key="3">
    <source>
        <dbReference type="ARBA" id="ARBA00023163"/>
    </source>
</evidence>
<dbReference type="GO" id="GO:0000978">
    <property type="term" value="F:RNA polymerase II cis-regulatory region sequence-specific DNA binding"/>
    <property type="evidence" value="ECO:0007669"/>
    <property type="project" value="TreeGrafter"/>
</dbReference>
<dbReference type="SUPFAM" id="SSF46689">
    <property type="entry name" value="Homeodomain-like"/>
    <property type="match status" value="1"/>
</dbReference>
<evidence type="ECO:0000313" key="8">
    <source>
        <dbReference type="Proteomes" id="UP001165122"/>
    </source>
</evidence>
<accession>A0A9W7ANW9</accession>
<dbReference type="OrthoDB" id="2143914at2759"/>
<gene>
    <name evidence="7" type="ORF">TrLO_g6510</name>
</gene>
<dbReference type="EMBL" id="BRXW01000760">
    <property type="protein sequence ID" value="GMH76416.1"/>
    <property type="molecule type" value="Genomic_DNA"/>
</dbReference>
<dbReference type="InterPro" id="IPR009057">
    <property type="entry name" value="Homeodomain-like_sf"/>
</dbReference>
<keyword evidence="1" id="KW-0805">Transcription regulation</keyword>
<keyword evidence="3" id="KW-0804">Transcription</keyword>
<proteinExistence type="predicted"/>
<keyword evidence="4" id="KW-0539">Nucleus</keyword>
<evidence type="ECO:0000256" key="2">
    <source>
        <dbReference type="ARBA" id="ARBA00023125"/>
    </source>
</evidence>
<name>A0A9W7ANW9_9STRA</name>
<dbReference type="GO" id="GO:0019185">
    <property type="term" value="C:snRNA-activating protein complex"/>
    <property type="evidence" value="ECO:0007669"/>
    <property type="project" value="TreeGrafter"/>
</dbReference>
<dbReference type="PROSITE" id="PS50090">
    <property type="entry name" value="MYB_LIKE"/>
    <property type="match status" value="1"/>
</dbReference>
<dbReference type="PANTHER" id="PTHR46621:SF1">
    <property type="entry name" value="SNRNA-ACTIVATING PROTEIN COMPLEX SUBUNIT 4"/>
    <property type="match status" value="1"/>
</dbReference>
<dbReference type="SMART" id="SM00717">
    <property type="entry name" value="SANT"/>
    <property type="match status" value="1"/>
</dbReference>
<dbReference type="AlphaFoldDB" id="A0A9W7ANW9"/>
<dbReference type="Proteomes" id="UP001165122">
    <property type="component" value="Unassembled WGS sequence"/>
</dbReference>
<dbReference type="Gene3D" id="1.10.10.60">
    <property type="entry name" value="Homeodomain-like"/>
    <property type="match status" value="1"/>
</dbReference>
<protein>
    <submittedName>
        <fullName evidence="7">Uncharacterized protein</fullName>
    </submittedName>
</protein>
<feature type="domain" description="HTH myb-type" evidence="6">
    <location>
        <begin position="50"/>
        <end position="105"/>
    </location>
</feature>
<comment type="caution">
    <text evidence="7">The sequence shown here is derived from an EMBL/GenBank/DDBJ whole genome shotgun (WGS) entry which is preliminary data.</text>
</comment>
<organism evidence="7 8">
    <name type="scientific">Triparma laevis f. longispina</name>
    <dbReference type="NCBI Taxonomy" id="1714387"/>
    <lineage>
        <taxon>Eukaryota</taxon>
        <taxon>Sar</taxon>
        <taxon>Stramenopiles</taxon>
        <taxon>Ochrophyta</taxon>
        <taxon>Bolidophyceae</taxon>
        <taxon>Parmales</taxon>
        <taxon>Triparmaceae</taxon>
        <taxon>Triparma</taxon>
    </lineage>
</organism>
<feature type="non-terminal residue" evidence="7">
    <location>
        <position position="1"/>
    </location>
</feature>
<dbReference type="InterPro" id="IPR001005">
    <property type="entry name" value="SANT/Myb"/>
</dbReference>
<dbReference type="PANTHER" id="PTHR46621">
    <property type="entry name" value="SNRNA-ACTIVATING PROTEIN COMPLEX SUBUNIT 4"/>
    <property type="match status" value="1"/>
</dbReference>
<dbReference type="GO" id="GO:0001006">
    <property type="term" value="F:RNA polymerase III type 3 promoter sequence-specific DNA binding"/>
    <property type="evidence" value="ECO:0007669"/>
    <property type="project" value="TreeGrafter"/>
</dbReference>
<evidence type="ECO:0000256" key="1">
    <source>
        <dbReference type="ARBA" id="ARBA00023015"/>
    </source>
</evidence>
<feature type="domain" description="Myb-like" evidence="5">
    <location>
        <begin position="50"/>
        <end position="101"/>
    </location>
</feature>
<dbReference type="InterPro" id="IPR051575">
    <property type="entry name" value="Myb-like_DNA-bd"/>
</dbReference>
<evidence type="ECO:0000313" key="7">
    <source>
        <dbReference type="EMBL" id="GMH76416.1"/>
    </source>
</evidence>
<dbReference type="GO" id="GO:0042795">
    <property type="term" value="P:snRNA transcription by RNA polymerase II"/>
    <property type="evidence" value="ECO:0007669"/>
    <property type="project" value="TreeGrafter"/>
</dbReference>